<comment type="caution">
    <text evidence="2">The sequence shown here is derived from an EMBL/GenBank/DDBJ whole genome shotgun (WGS) entry which is preliminary data.</text>
</comment>
<feature type="region of interest" description="Disordered" evidence="1">
    <location>
        <begin position="1"/>
        <end position="24"/>
    </location>
</feature>
<accession>A0AAE0M080</accession>
<feature type="compositionally biased region" description="Basic and acidic residues" evidence="1">
    <location>
        <begin position="9"/>
        <end position="24"/>
    </location>
</feature>
<name>A0AAE0M080_9PEZI</name>
<keyword evidence="3" id="KW-1185">Reference proteome</keyword>
<protein>
    <submittedName>
        <fullName evidence="2">Uncharacterized protein</fullName>
    </submittedName>
</protein>
<sequence>MIGTRWKRERSERKTGSKRGERISGRRYYSFETGSRTIKGTGRRGKLCDDCKGSSGHLGFALCLVGDARRVARFQVFPGPGWGPEGGTNRHGQDSHEQPGLTRGTGSRCLASKQTVPEHGCDGCNRRLEGVMLSNEMGLTQVGPKQRREKIAIKLVTRQTLCAGGRGEWRCCIARVDAGKRVSTLDAGVEGR</sequence>
<evidence type="ECO:0000256" key="1">
    <source>
        <dbReference type="SAM" id="MobiDB-lite"/>
    </source>
</evidence>
<reference evidence="2" key="2">
    <citation type="submission" date="2023-06" db="EMBL/GenBank/DDBJ databases">
        <authorList>
            <consortium name="Lawrence Berkeley National Laboratory"/>
            <person name="Haridas S."/>
            <person name="Hensen N."/>
            <person name="Bonometti L."/>
            <person name="Westerberg I."/>
            <person name="Brannstrom I.O."/>
            <person name="Guillou S."/>
            <person name="Cros-Aarteil S."/>
            <person name="Calhoun S."/>
            <person name="Kuo A."/>
            <person name="Mondo S."/>
            <person name="Pangilinan J."/>
            <person name="Riley R."/>
            <person name="Labutti K."/>
            <person name="Andreopoulos B."/>
            <person name="Lipzen A."/>
            <person name="Chen C."/>
            <person name="Yanf M."/>
            <person name="Daum C."/>
            <person name="Ng V."/>
            <person name="Clum A."/>
            <person name="Steindorff A."/>
            <person name="Ohm R."/>
            <person name="Martin F."/>
            <person name="Silar P."/>
            <person name="Natvig D."/>
            <person name="Lalanne C."/>
            <person name="Gautier V."/>
            <person name="Ament-Velasquez S.L."/>
            <person name="Kruys A."/>
            <person name="Hutchinson M.I."/>
            <person name="Powell A.J."/>
            <person name="Barry K."/>
            <person name="Miller A.N."/>
            <person name="Grigoriev I.V."/>
            <person name="Debuchy R."/>
            <person name="Gladieux P."/>
            <person name="Thoren M.H."/>
            <person name="Johannesson H."/>
        </authorList>
    </citation>
    <scope>NUCLEOTIDE SEQUENCE</scope>
    <source>
        <strain evidence="2">CBS 118394</strain>
    </source>
</reference>
<dbReference type="Proteomes" id="UP001283341">
    <property type="component" value="Unassembled WGS sequence"/>
</dbReference>
<reference evidence="2" key="1">
    <citation type="journal article" date="2023" name="Mol. Phylogenet. Evol.">
        <title>Genome-scale phylogeny and comparative genomics of the fungal order Sordariales.</title>
        <authorList>
            <person name="Hensen N."/>
            <person name="Bonometti L."/>
            <person name="Westerberg I."/>
            <person name="Brannstrom I.O."/>
            <person name="Guillou S."/>
            <person name="Cros-Aarteil S."/>
            <person name="Calhoun S."/>
            <person name="Haridas S."/>
            <person name="Kuo A."/>
            <person name="Mondo S."/>
            <person name="Pangilinan J."/>
            <person name="Riley R."/>
            <person name="LaButti K."/>
            <person name="Andreopoulos B."/>
            <person name="Lipzen A."/>
            <person name="Chen C."/>
            <person name="Yan M."/>
            <person name="Daum C."/>
            <person name="Ng V."/>
            <person name="Clum A."/>
            <person name="Steindorff A."/>
            <person name="Ohm R.A."/>
            <person name="Martin F."/>
            <person name="Silar P."/>
            <person name="Natvig D.O."/>
            <person name="Lalanne C."/>
            <person name="Gautier V."/>
            <person name="Ament-Velasquez S.L."/>
            <person name="Kruys A."/>
            <person name="Hutchinson M.I."/>
            <person name="Powell A.J."/>
            <person name="Barry K."/>
            <person name="Miller A.N."/>
            <person name="Grigoriev I.V."/>
            <person name="Debuchy R."/>
            <person name="Gladieux P."/>
            <person name="Hiltunen Thoren M."/>
            <person name="Johannesson H."/>
        </authorList>
    </citation>
    <scope>NUCLEOTIDE SEQUENCE</scope>
    <source>
        <strain evidence="2">CBS 118394</strain>
    </source>
</reference>
<gene>
    <name evidence="2" type="ORF">B0H66DRAFT_371918</name>
</gene>
<dbReference type="EMBL" id="JAUEDM010000007">
    <property type="protein sequence ID" value="KAK3314118.1"/>
    <property type="molecule type" value="Genomic_DNA"/>
</dbReference>
<feature type="region of interest" description="Disordered" evidence="1">
    <location>
        <begin position="79"/>
        <end position="106"/>
    </location>
</feature>
<evidence type="ECO:0000313" key="3">
    <source>
        <dbReference type="Proteomes" id="UP001283341"/>
    </source>
</evidence>
<evidence type="ECO:0000313" key="2">
    <source>
        <dbReference type="EMBL" id="KAK3314118.1"/>
    </source>
</evidence>
<dbReference type="AlphaFoldDB" id="A0AAE0M080"/>
<organism evidence="2 3">
    <name type="scientific">Apodospora peruviana</name>
    <dbReference type="NCBI Taxonomy" id="516989"/>
    <lineage>
        <taxon>Eukaryota</taxon>
        <taxon>Fungi</taxon>
        <taxon>Dikarya</taxon>
        <taxon>Ascomycota</taxon>
        <taxon>Pezizomycotina</taxon>
        <taxon>Sordariomycetes</taxon>
        <taxon>Sordariomycetidae</taxon>
        <taxon>Sordariales</taxon>
        <taxon>Lasiosphaeriaceae</taxon>
        <taxon>Apodospora</taxon>
    </lineage>
</organism>
<proteinExistence type="predicted"/>